<accession>A0A1H4DYI5</accession>
<proteinExistence type="predicted"/>
<evidence type="ECO:0000313" key="3">
    <source>
        <dbReference type="Proteomes" id="UP000198951"/>
    </source>
</evidence>
<protein>
    <recommendedName>
        <fullName evidence="1">DUF4440 domain-containing protein</fullName>
    </recommendedName>
</protein>
<dbReference type="AlphaFoldDB" id="A0A1H4DYI5"/>
<evidence type="ECO:0000313" key="2">
    <source>
        <dbReference type="EMBL" id="SEA77568.1"/>
    </source>
</evidence>
<organism evidence="2 3">
    <name type="scientific">Flavobacterium gillisiae</name>
    <dbReference type="NCBI Taxonomy" id="150146"/>
    <lineage>
        <taxon>Bacteria</taxon>
        <taxon>Pseudomonadati</taxon>
        <taxon>Bacteroidota</taxon>
        <taxon>Flavobacteriia</taxon>
        <taxon>Flavobacteriales</taxon>
        <taxon>Flavobacteriaceae</taxon>
        <taxon>Flavobacterium</taxon>
    </lineage>
</organism>
<dbReference type="STRING" id="150146.SAMN05443667_108184"/>
<keyword evidence="3" id="KW-1185">Reference proteome</keyword>
<dbReference type="EMBL" id="FNRD01000008">
    <property type="protein sequence ID" value="SEA77568.1"/>
    <property type="molecule type" value="Genomic_DNA"/>
</dbReference>
<gene>
    <name evidence="2" type="ORF">SAMN05443667_108184</name>
</gene>
<sequence>MINIKTFLFPFLLIVLFLSACSSKHIPTREQDYTYTIDDQALYDEIISMDSTFFRAYNNCDMDAQTAIYADSLEFYHDKGGLMTSKQELLDATKRNICGKVTRELVTGSIEVYPIKDYGAVEIGLHKFHNNQEPSGTPSNASKFIIMWQYKNAKWHITKVISLH</sequence>
<dbReference type="Proteomes" id="UP000198951">
    <property type="component" value="Unassembled WGS sequence"/>
</dbReference>
<dbReference type="InterPro" id="IPR027843">
    <property type="entry name" value="DUF4440"/>
</dbReference>
<dbReference type="Gene3D" id="3.10.450.50">
    <property type="match status" value="1"/>
</dbReference>
<name>A0A1H4DYI5_9FLAO</name>
<dbReference type="Pfam" id="PF14534">
    <property type="entry name" value="DUF4440"/>
    <property type="match status" value="1"/>
</dbReference>
<dbReference type="PROSITE" id="PS51257">
    <property type="entry name" value="PROKAR_LIPOPROTEIN"/>
    <property type="match status" value="1"/>
</dbReference>
<dbReference type="RefSeq" id="WP_245712055.1">
    <property type="nucleotide sequence ID" value="NZ_FNRD01000008.1"/>
</dbReference>
<dbReference type="InterPro" id="IPR032710">
    <property type="entry name" value="NTF2-like_dom_sf"/>
</dbReference>
<reference evidence="3" key="1">
    <citation type="submission" date="2016-10" db="EMBL/GenBank/DDBJ databases">
        <authorList>
            <person name="Varghese N."/>
            <person name="Submissions S."/>
        </authorList>
    </citation>
    <scope>NUCLEOTIDE SEQUENCE [LARGE SCALE GENOMIC DNA]</scope>
    <source>
        <strain evidence="3">DSM 22376</strain>
    </source>
</reference>
<dbReference type="SUPFAM" id="SSF54427">
    <property type="entry name" value="NTF2-like"/>
    <property type="match status" value="1"/>
</dbReference>
<evidence type="ECO:0000259" key="1">
    <source>
        <dbReference type="Pfam" id="PF14534"/>
    </source>
</evidence>
<feature type="domain" description="DUF4440" evidence="1">
    <location>
        <begin position="46"/>
        <end position="157"/>
    </location>
</feature>